<comment type="caution">
    <text evidence="1">The sequence shown here is derived from an EMBL/GenBank/DDBJ whole genome shotgun (WGS) entry which is preliminary data.</text>
</comment>
<organism evidence="1 2">
    <name type="scientific">Massilia genomosp. 1</name>
    <dbReference type="NCBI Taxonomy" id="2609280"/>
    <lineage>
        <taxon>Bacteria</taxon>
        <taxon>Pseudomonadati</taxon>
        <taxon>Pseudomonadota</taxon>
        <taxon>Betaproteobacteria</taxon>
        <taxon>Burkholderiales</taxon>
        <taxon>Oxalobacteraceae</taxon>
        <taxon>Telluria group</taxon>
        <taxon>Massilia</taxon>
    </lineage>
</organism>
<evidence type="ECO:0000313" key="2">
    <source>
        <dbReference type="Proteomes" id="UP000610594"/>
    </source>
</evidence>
<dbReference type="Proteomes" id="UP000610594">
    <property type="component" value="Unassembled WGS sequence"/>
</dbReference>
<sequence>MSEIKKGMVVRLKSGGPKMSVVRISDYSEDGGPEEGAVCSWFDEKNKHEEKLFDATILEEVIERPGPLTVTRA</sequence>
<dbReference type="InterPro" id="IPR019226">
    <property type="entry name" value="DUF2158"/>
</dbReference>
<dbReference type="Pfam" id="PF09926">
    <property type="entry name" value="DUF2158"/>
    <property type="match status" value="1"/>
</dbReference>
<accession>A0ABX0MIL7</accession>
<dbReference type="RefSeq" id="WP_166897716.1">
    <property type="nucleotide sequence ID" value="NZ_WHJF01000020.1"/>
</dbReference>
<reference evidence="1 2" key="1">
    <citation type="submission" date="2019-10" db="EMBL/GenBank/DDBJ databases">
        <title>Taxonomy of Antarctic Massilia spp.: description of Massilia rubra sp. nov., Massilia aquatica sp. nov., Massilia mucilaginosa sp. nov., Massilia frigida sp. nov. isolated from streams, lakes and regoliths.</title>
        <authorList>
            <person name="Holochova P."/>
            <person name="Sedlacek I."/>
            <person name="Kralova S."/>
            <person name="Maslanova I."/>
            <person name="Busse H.-J."/>
            <person name="Stankova E."/>
            <person name="Vrbovska V."/>
            <person name="Kovarovic V."/>
            <person name="Bartak M."/>
            <person name="Svec P."/>
            <person name="Pantucek R."/>
        </authorList>
    </citation>
    <scope>NUCLEOTIDE SEQUENCE [LARGE SCALE GENOMIC DNA]</scope>
    <source>
        <strain evidence="1 2">CCM 8694</strain>
    </source>
</reference>
<evidence type="ECO:0000313" key="1">
    <source>
        <dbReference type="EMBL" id="NHZ62627.1"/>
    </source>
</evidence>
<keyword evidence="2" id="KW-1185">Reference proteome</keyword>
<proteinExistence type="predicted"/>
<name>A0ABX0MIL7_9BURK</name>
<gene>
    <name evidence="1" type="ORF">F1735_09950</name>
</gene>
<protein>
    <submittedName>
        <fullName evidence="1">DUF2158 domain-containing protein</fullName>
    </submittedName>
</protein>
<dbReference type="EMBL" id="WHJF01000020">
    <property type="protein sequence ID" value="NHZ62627.1"/>
    <property type="molecule type" value="Genomic_DNA"/>
</dbReference>